<keyword evidence="6" id="KW-1185">Reference proteome</keyword>
<dbReference type="WBParaSite" id="PSAMB.scaffold2348size23687.g17420.t1">
    <property type="protein sequence ID" value="PSAMB.scaffold2348size23687.g17420.t1"/>
    <property type="gene ID" value="PSAMB.scaffold2348size23687.g17420"/>
</dbReference>
<dbReference type="Pfam" id="PF09739">
    <property type="entry name" value="MCM_bind"/>
    <property type="match status" value="1"/>
</dbReference>
<dbReference type="Proteomes" id="UP000887566">
    <property type="component" value="Unplaced"/>
</dbReference>
<evidence type="ECO:0000256" key="2">
    <source>
        <dbReference type="ARBA" id="ARBA00007925"/>
    </source>
</evidence>
<dbReference type="InterPro" id="IPR019140">
    <property type="entry name" value="MCM_complex-bd"/>
</dbReference>
<dbReference type="GO" id="GO:0003682">
    <property type="term" value="F:chromatin binding"/>
    <property type="evidence" value="ECO:0007669"/>
    <property type="project" value="TreeGrafter"/>
</dbReference>
<dbReference type="AlphaFoldDB" id="A0A914VQ87"/>
<dbReference type="GO" id="GO:0006261">
    <property type="term" value="P:DNA-templated DNA replication"/>
    <property type="evidence" value="ECO:0007669"/>
    <property type="project" value="TreeGrafter"/>
</dbReference>
<comment type="similarity">
    <text evidence="2">Belongs to the MCMBP family.</text>
</comment>
<evidence type="ECO:0000256" key="5">
    <source>
        <dbReference type="SAM" id="MobiDB-lite"/>
    </source>
</evidence>
<proteinExistence type="inferred from homology"/>
<evidence type="ECO:0000313" key="7">
    <source>
        <dbReference type="WBParaSite" id="PSAMB.scaffold2348size23687.g17420.t1"/>
    </source>
</evidence>
<evidence type="ECO:0000256" key="3">
    <source>
        <dbReference type="ARBA" id="ARBA00015405"/>
    </source>
</evidence>
<dbReference type="GO" id="GO:0005634">
    <property type="term" value="C:nucleus"/>
    <property type="evidence" value="ECO:0007669"/>
    <property type="project" value="UniProtKB-SubCell"/>
</dbReference>
<evidence type="ECO:0000256" key="1">
    <source>
        <dbReference type="ARBA" id="ARBA00004123"/>
    </source>
</evidence>
<organism evidence="6 7">
    <name type="scientific">Plectus sambesii</name>
    <dbReference type="NCBI Taxonomy" id="2011161"/>
    <lineage>
        <taxon>Eukaryota</taxon>
        <taxon>Metazoa</taxon>
        <taxon>Ecdysozoa</taxon>
        <taxon>Nematoda</taxon>
        <taxon>Chromadorea</taxon>
        <taxon>Plectida</taxon>
        <taxon>Plectina</taxon>
        <taxon>Plectoidea</taxon>
        <taxon>Plectidae</taxon>
        <taxon>Plectus</taxon>
    </lineage>
</organism>
<sequence length="608" mass="66665">MTDLHVDPVGYAASVFERNVANGKSDDVFKRLLNEFSEYCEQNDAASKVPYLHRDALGDVYPKCLVRFRGMIQDMHGAELFLSSISADGLSEDKPAVAVCGFLRDKLDCPPGYKLNWDAMENVTASREVFTVISVAGETEWFETASDGLRLPPRIHSAATADPLAAMASCTKRPIEDCLNGDEGDVPAAQMDVDSSSDVSTENKHLKAAESTKVHENGTNGTQSSAAKNSLPSLLSDKLAHLPLSTDVATPVFRAKFYGNGADSIKLNEVYELFGVLSNDMVDDCDSIDDGDHVHQSPPPSSLIPKLHVVHYRKLRSPFVGTLDFGVVVKSLQALLTKLFAGDSLSAQYFLCYLASKVGVRGEEIPVGCLPLNLMKVPAGSETAETLANILSLLCDKVDVLPLTLEVLNSKPFAPVKDYSRELLTSGRLQLADGTMLLIDETVMQAGQLNEIGLRNIAFLRSVISSQKLAYDFKYHVADFDTDINILVLSEGKSLLQCPSLRQLPLQSPLDRSALTDLTSDPLLNNYRHLVHAVRALSERVAIPEVVRNSIADVFVELRKKDQATDAFQLHDMITVARLLTALDGQTDMTLPQWQSAVDFEQRRRARL</sequence>
<accession>A0A914VQ87</accession>
<dbReference type="PANTHER" id="PTHR13489">
    <property type="entry name" value="MINI-CHROMOSOME MAINTENANCE COMPLEX-BINDING PROTEIN"/>
    <property type="match status" value="1"/>
</dbReference>
<feature type="compositionally biased region" description="Basic and acidic residues" evidence="5">
    <location>
        <begin position="201"/>
        <end position="216"/>
    </location>
</feature>
<protein>
    <recommendedName>
        <fullName evidence="3">Mini-chromosome maintenance complex-binding protein</fullName>
    </recommendedName>
</protein>
<feature type="region of interest" description="Disordered" evidence="5">
    <location>
        <begin position="181"/>
        <end position="229"/>
    </location>
</feature>
<keyword evidence="4" id="KW-0539">Nucleus</keyword>
<feature type="compositionally biased region" description="Polar residues" evidence="5">
    <location>
        <begin position="217"/>
        <end position="229"/>
    </location>
</feature>
<name>A0A914VQ87_9BILA</name>
<dbReference type="PANTHER" id="PTHR13489:SF0">
    <property type="entry name" value="MINI-CHROMOSOME MAINTENANCE COMPLEX-BINDING PROTEIN"/>
    <property type="match status" value="1"/>
</dbReference>
<reference evidence="7" key="1">
    <citation type="submission" date="2022-11" db="UniProtKB">
        <authorList>
            <consortium name="WormBaseParasite"/>
        </authorList>
    </citation>
    <scope>IDENTIFICATION</scope>
</reference>
<evidence type="ECO:0000313" key="6">
    <source>
        <dbReference type="Proteomes" id="UP000887566"/>
    </source>
</evidence>
<comment type="subcellular location">
    <subcellularLocation>
        <location evidence="1">Nucleus</location>
    </subcellularLocation>
</comment>
<evidence type="ECO:0000256" key="4">
    <source>
        <dbReference type="ARBA" id="ARBA00023242"/>
    </source>
</evidence>